<dbReference type="HOGENOM" id="CLU_018816_6_1_6"/>
<dbReference type="KEGG" id="ppr:PBPRB0514"/>
<dbReference type="Gene3D" id="2.40.50.100">
    <property type="match status" value="1"/>
</dbReference>
<keyword evidence="1" id="KW-1133">Transmembrane helix</keyword>
<name>Q6LJZ3_PHOPR</name>
<evidence type="ECO:0000256" key="1">
    <source>
        <dbReference type="SAM" id="Phobius"/>
    </source>
</evidence>
<accession>Q6LJZ3</accession>
<reference evidence="3" key="1">
    <citation type="journal article" date="2005" name="Science">
        <title>Life at depth: Photobacterium profundum genome sequence and expression analysis.</title>
        <authorList>
            <person name="Vezzi A."/>
            <person name="Campanaro S."/>
            <person name="D'Angelo M."/>
            <person name="Simonato F."/>
            <person name="Vitulo N."/>
            <person name="Lauro F.M."/>
            <person name="Cestaro A."/>
            <person name="Malacrida G."/>
            <person name="Simionati B."/>
            <person name="Cannata N."/>
            <person name="Romualdi C."/>
            <person name="Bartlett D.H."/>
            <person name="Valle G."/>
        </authorList>
    </citation>
    <scope>NUCLEOTIDE SEQUENCE [LARGE SCALE GENOMIC DNA]</scope>
    <source>
        <strain evidence="3">ATCC BAA-1253 / SS9</strain>
    </source>
</reference>
<dbReference type="PANTHER" id="PTHR30438">
    <property type="entry name" value="36 KDA ANTIGEN-RELATED"/>
    <property type="match status" value="1"/>
</dbReference>
<dbReference type="PANTHER" id="PTHR30438:SF1">
    <property type="entry name" value="36 KDA ANTIGEN"/>
    <property type="match status" value="1"/>
</dbReference>
<keyword evidence="1" id="KW-0812">Transmembrane</keyword>
<dbReference type="eggNOG" id="COG1566">
    <property type="taxonomic scope" value="Bacteria"/>
</dbReference>
<keyword evidence="1" id="KW-0472">Membrane</keyword>
<proteinExistence type="predicted"/>
<keyword evidence="3" id="KW-1185">Reference proteome</keyword>
<dbReference type="RefSeq" id="WP_011220596.1">
    <property type="nucleotide sequence ID" value="NC_006371.1"/>
</dbReference>
<evidence type="ECO:0000313" key="2">
    <source>
        <dbReference type="EMBL" id="CAG22387.1"/>
    </source>
</evidence>
<dbReference type="SUPFAM" id="SSF111369">
    <property type="entry name" value="HlyD-like secretion proteins"/>
    <property type="match status" value="1"/>
</dbReference>
<dbReference type="EMBL" id="CR378676">
    <property type="protein sequence ID" value="CAG22387.1"/>
    <property type="molecule type" value="Genomic_DNA"/>
</dbReference>
<feature type="transmembrane region" description="Helical" evidence="1">
    <location>
        <begin position="7"/>
        <end position="25"/>
    </location>
</feature>
<dbReference type="AlphaFoldDB" id="Q6LJZ3"/>
<organism evidence="2 3">
    <name type="scientific">Photobacterium profundum (strain SS9)</name>
    <dbReference type="NCBI Taxonomy" id="298386"/>
    <lineage>
        <taxon>Bacteria</taxon>
        <taxon>Pseudomonadati</taxon>
        <taxon>Pseudomonadota</taxon>
        <taxon>Gammaproteobacteria</taxon>
        <taxon>Vibrionales</taxon>
        <taxon>Vibrionaceae</taxon>
        <taxon>Photobacterium</taxon>
    </lineage>
</organism>
<gene>
    <name evidence="2" type="primary">BT3904</name>
    <name evidence="2" type="ordered locus">PBPRB0514</name>
</gene>
<dbReference type="STRING" id="298386.PBPRB0514"/>
<dbReference type="Proteomes" id="UP000000593">
    <property type="component" value="Chromosome 2"/>
</dbReference>
<sequence>MSKLKPLAVVIPAVALVGWLGYTFWQAYQPQAERMQGQIEAQQYNISSKVPGRVDEVLVRKGDQVERGQLIFTLLSPEIDAKLMQAKAGQQAAGAMAEQAEKGARVQEIAAARDQWQKAKAASSLMKKTYKRIDNLYKDGVIAEQKRDEAYTQWQASRYTEQAAYQMFGMASEGARVETKRAAMEKERMAAGAVAEVEAYAADTKITSWHNGEVTQVLLHGGELAPQGFPVVSVIDMNDAWAVFHVREDRLSEFNQGTIVDATIPALGDEAYSFKVTHVAVMGDFATWRATDASQGFDMRTFEVEARPMEAIEGLRVGMSVILEQ</sequence>
<protein>
    <submittedName>
        <fullName evidence="2">Uncharacterized protein</fullName>
    </submittedName>
</protein>
<dbReference type="Gene3D" id="2.40.30.170">
    <property type="match status" value="1"/>
</dbReference>
<evidence type="ECO:0000313" key="3">
    <source>
        <dbReference type="Proteomes" id="UP000000593"/>
    </source>
</evidence>